<dbReference type="SUPFAM" id="SSF160148">
    <property type="entry name" value="CPE0013-like"/>
    <property type="match status" value="1"/>
</dbReference>
<proteinExistence type="predicted"/>
<protein>
    <submittedName>
        <fullName evidence="1">CxxC motif-containing protein</fullName>
    </submittedName>
</protein>
<evidence type="ECO:0000313" key="2">
    <source>
        <dbReference type="Proteomes" id="UP000254051"/>
    </source>
</evidence>
<dbReference type="OrthoDB" id="9811531at2"/>
<dbReference type="PANTHER" id="PTHR39450:SF1">
    <property type="entry name" value="DUF1667 DOMAIN-CONTAINING PROTEIN"/>
    <property type="match status" value="1"/>
</dbReference>
<reference evidence="2" key="1">
    <citation type="submission" date="2017-07" db="EMBL/GenBank/DDBJ databases">
        <authorList>
            <person name="Varghese N."/>
            <person name="Submissions S."/>
        </authorList>
    </citation>
    <scope>NUCLEOTIDE SEQUENCE [LARGE SCALE GENOMIC DNA]</scope>
    <source>
        <strain evidence="2">NLAE-zl-C134</strain>
    </source>
</reference>
<gene>
    <name evidence="1" type="ORF">SAMN05216529_107215</name>
</gene>
<dbReference type="AlphaFoldDB" id="A0A315ZVZ7"/>
<organism evidence="1 2">
    <name type="scientific">Faecalicatena contorta</name>
    <dbReference type="NCBI Taxonomy" id="39482"/>
    <lineage>
        <taxon>Bacteria</taxon>
        <taxon>Bacillati</taxon>
        <taxon>Bacillota</taxon>
        <taxon>Clostridia</taxon>
        <taxon>Lachnospirales</taxon>
        <taxon>Lachnospiraceae</taxon>
        <taxon>Faecalicatena</taxon>
    </lineage>
</organism>
<dbReference type="Gene3D" id="3.10.530.10">
    <property type="entry name" value="CPE0013-like"/>
    <property type="match status" value="1"/>
</dbReference>
<dbReference type="RefSeq" id="WP_109711917.1">
    <property type="nucleotide sequence ID" value="NZ_QGDS01000007.1"/>
</dbReference>
<sequence length="124" mass="13460">MEKRELTCIGCPMGCAITVTMNGMEIKDIAGYTCKRGEIYARKEVISPSRVVTSTVVVDGGTERRVPVKTQNDIPKDKIFECMKALKGIHITAPVAIGDIILENVAGTGVNIIAAKNIEQQHFV</sequence>
<name>A0A315ZVZ7_9FIRM</name>
<dbReference type="EMBL" id="UHJJ01000007">
    <property type="protein sequence ID" value="SUQ14753.1"/>
    <property type="molecule type" value="Genomic_DNA"/>
</dbReference>
<dbReference type="PANTHER" id="PTHR39450">
    <property type="entry name" value="MOLYBDOPTERIN OXIDOREDUCTASE, 4FE-4S CLUSTER-BINDING SUBUNIT"/>
    <property type="match status" value="1"/>
</dbReference>
<evidence type="ECO:0000313" key="1">
    <source>
        <dbReference type="EMBL" id="SUQ14753.1"/>
    </source>
</evidence>
<dbReference type="Proteomes" id="UP000254051">
    <property type="component" value="Unassembled WGS sequence"/>
</dbReference>
<dbReference type="InterPro" id="IPR012460">
    <property type="entry name" value="DUF1667"/>
</dbReference>
<accession>A0A315ZVZ7</accession>
<keyword evidence="2" id="KW-1185">Reference proteome</keyword>
<dbReference type="Pfam" id="PF07892">
    <property type="entry name" value="DUF1667"/>
    <property type="match status" value="1"/>
</dbReference>
<dbReference type="InterPro" id="IPR036593">
    <property type="entry name" value="CPE0013-like_sf"/>
</dbReference>